<comment type="caution">
    <text evidence="1">The sequence shown here is derived from an EMBL/GenBank/DDBJ whole genome shotgun (WGS) entry which is preliminary data.</text>
</comment>
<name>A0AAD6CHD9_9EURO</name>
<sequence length="95" mass="10604">MSRYTVWTGWTGKYRYVNNHPLRFTLLLITCNTSRMVSQAEATYIAAVPSIVTQLMIQNDKDVVANDMSSGSPLKSSIVQFLNAVKGESSLFVLK</sequence>
<dbReference type="GeneID" id="81594655"/>
<dbReference type="Proteomes" id="UP001213681">
    <property type="component" value="Unassembled WGS sequence"/>
</dbReference>
<protein>
    <submittedName>
        <fullName evidence="1">Uncharacterized protein</fullName>
    </submittedName>
</protein>
<dbReference type="EMBL" id="JAPVEA010000001">
    <property type="protein sequence ID" value="KAJ5465332.1"/>
    <property type="molecule type" value="Genomic_DNA"/>
</dbReference>
<organism evidence="1 2">
    <name type="scientific">Penicillium daleae</name>
    <dbReference type="NCBI Taxonomy" id="63821"/>
    <lineage>
        <taxon>Eukaryota</taxon>
        <taxon>Fungi</taxon>
        <taxon>Dikarya</taxon>
        <taxon>Ascomycota</taxon>
        <taxon>Pezizomycotina</taxon>
        <taxon>Eurotiomycetes</taxon>
        <taxon>Eurotiomycetidae</taxon>
        <taxon>Eurotiales</taxon>
        <taxon>Aspergillaceae</taxon>
        <taxon>Penicillium</taxon>
    </lineage>
</organism>
<reference evidence="1" key="2">
    <citation type="journal article" date="2023" name="IMA Fungus">
        <title>Comparative genomic study of the Penicillium genus elucidates a diverse pangenome and 15 lateral gene transfer events.</title>
        <authorList>
            <person name="Petersen C."/>
            <person name="Sorensen T."/>
            <person name="Nielsen M.R."/>
            <person name="Sondergaard T.E."/>
            <person name="Sorensen J.L."/>
            <person name="Fitzpatrick D.A."/>
            <person name="Frisvad J.C."/>
            <person name="Nielsen K.L."/>
        </authorList>
    </citation>
    <scope>NUCLEOTIDE SEQUENCE</scope>
    <source>
        <strain evidence="1">IBT 16125</strain>
    </source>
</reference>
<dbReference type="AlphaFoldDB" id="A0AAD6CHD9"/>
<evidence type="ECO:0000313" key="2">
    <source>
        <dbReference type="Proteomes" id="UP001213681"/>
    </source>
</evidence>
<evidence type="ECO:0000313" key="1">
    <source>
        <dbReference type="EMBL" id="KAJ5465332.1"/>
    </source>
</evidence>
<dbReference type="RefSeq" id="XP_056772179.1">
    <property type="nucleotide sequence ID" value="XM_056904412.1"/>
</dbReference>
<proteinExistence type="predicted"/>
<keyword evidence="2" id="KW-1185">Reference proteome</keyword>
<accession>A0AAD6CHD9</accession>
<gene>
    <name evidence="1" type="ORF">N7458_001018</name>
</gene>
<reference evidence="1" key="1">
    <citation type="submission" date="2022-12" db="EMBL/GenBank/DDBJ databases">
        <authorList>
            <person name="Petersen C."/>
        </authorList>
    </citation>
    <scope>NUCLEOTIDE SEQUENCE</scope>
    <source>
        <strain evidence="1">IBT 16125</strain>
    </source>
</reference>